<evidence type="ECO:0000256" key="8">
    <source>
        <dbReference type="SAM" id="MobiDB-lite"/>
    </source>
</evidence>
<evidence type="ECO:0000256" key="3">
    <source>
        <dbReference type="ARBA" id="ARBA00022553"/>
    </source>
</evidence>
<dbReference type="Gene3D" id="3.30.310.50">
    <property type="entry name" value="Alpha-D-phosphohexomutase, C-terminal domain"/>
    <property type="match status" value="1"/>
</dbReference>
<dbReference type="InterPro" id="IPR016066">
    <property type="entry name" value="A-D-PHexomutase_CS"/>
</dbReference>
<evidence type="ECO:0000256" key="6">
    <source>
        <dbReference type="ARBA" id="ARBA00023235"/>
    </source>
</evidence>
<evidence type="ECO:0000259" key="12">
    <source>
        <dbReference type="Pfam" id="PF02880"/>
    </source>
</evidence>
<evidence type="ECO:0000259" key="11">
    <source>
        <dbReference type="Pfam" id="PF02879"/>
    </source>
</evidence>
<dbReference type="Pfam" id="PF02878">
    <property type="entry name" value="PGM_PMM_I"/>
    <property type="match status" value="1"/>
</dbReference>
<dbReference type="PANTHER" id="PTHR42946">
    <property type="entry name" value="PHOSPHOHEXOSE MUTASE"/>
    <property type="match status" value="1"/>
</dbReference>
<sequence>MNTSSSSDTLRSKLTHEPRELKFGTSGRRGEVVHLTQLEVYLNALAELEYLLSLPLCEGGISLGDEFFYGFDLRPSSSRYVAEQQNRGEIAQAIEKAIGNAGMKPVNLGQIPTPALAFYALSKVKGSIMVTGSHIPFDRNGYKTNTSRGELLKKHELPINEKVLEVRQRLYAQPFSESLFDGNGRFKSGHHELMQVDTAGANNYVRRYTGFFDGISLAGFRLVVYQHSAVGRDIVVELLRQLGAEVIPAGRSETFIPIDTENMDGEQLATIQSLHDQVAASHGQIDAVISTDGDTDRPMILGVDNGEVHFFAGDRVGMVTAEFLGADAVVVPISCNDAIDLGQLKDIIAPKTKIGSPFVIAGMEKAIAKGKRAVCGFEANGGFLTGSDFTRNGKTLASLPTRDAMLPILAVLFAAKEKGLTLSQLFEFLPKRYGSAALLKAFPRTISQTIINRFSPSDSRISEIVIETSGMVLLDENGLKLAGLEAEIHAIESFIQELKELFTAVLDFGDIVRINYLDGVRIYFNNGDVAHIRPSGNADELRIYAVANTQDRANTIVQLAVQEPDGIFRCLENNR</sequence>
<dbReference type="AlphaFoldDB" id="A0A2W4RAC6"/>
<gene>
    <name evidence="13" type="ORF">DM484_15715</name>
</gene>
<evidence type="ECO:0000256" key="1">
    <source>
        <dbReference type="ARBA" id="ARBA00001946"/>
    </source>
</evidence>
<dbReference type="InterPro" id="IPR016055">
    <property type="entry name" value="A-D-PHexomutase_a/b/a-I/II/III"/>
</dbReference>
<dbReference type="GO" id="GO:0000287">
    <property type="term" value="F:magnesium ion binding"/>
    <property type="evidence" value="ECO:0007669"/>
    <property type="project" value="InterPro"/>
</dbReference>
<feature type="domain" description="Alpha-D-phosphohexomutase alpha/beta/alpha" evidence="10">
    <location>
        <begin position="22"/>
        <end position="163"/>
    </location>
</feature>
<dbReference type="EMBL" id="QJPH01000349">
    <property type="protein sequence ID" value="PZN76858.1"/>
    <property type="molecule type" value="Genomic_DNA"/>
</dbReference>
<dbReference type="Proteomes" id="UP000249396">
    <property type="component" value="Unassembled WGS sequence"/>
</dbReference>
<protein>
    <submittedName>
        <fullName evidence="13">Phosphomannomutase</fullName>
    </submittedName>
</protein>
<dbReference type="InterPro" id="IPR036900">
    <property type="entry name" value="A-D-PHexomutase_C_sf"/>
</dbReference>
<reference evidence="13 14" key="1">
    <citation type="journal article" date="2018" name="Aquat. Microb. Ecol.">
        <title>Gammaproteobacterial methanotrophs dominate.</title>
        <authorList>
            <person name="Rissanen A.J."/>
            <person name="Saarenheimo J."/>
            <person name="Tiirola M."/>
            <person name="Peura S."/>
            <person name="Aalto S.L."/>
            <person name="Karvinen A."/>
            <person name="Nykanen H."/>
        </authorList>
    </citation>
    <scope>NUCLEOTIDE SEQUENCE [LARGE SCALE GENOMIC DNA]</scope>
    <source>
        <strain evidence="13">AMbin10</strain>
    </source>
</reference>
<evidence type="ECO:0000313" key="13">
    <source>
        <dbReference type="EMBL" id="PZN76858.1"/>
    </source>
</evidence>
<dbReference type="PROSITE" id="PS00710">
    <property type="entry name" value="PGM_PMM"/>
    <property type="match status" value="1"/>
</dbReference>
<comment type="cofactor">
    <cofactor evidence="1">
        <name>Mg(2+)</name>
        <dbReference type="ChEBI" id="CHEBI:18420"/>
    </cofactor>
</comment>
<accession>A0A2W4RAC6</accession>
<name>A0A2W4RAC6_9GAMM</name>
<evidence type="ECO:0000259" key="10">
    <source>
        <dbReference type="Pfam" id="PF02878"/>
    </source>
</evidence>
<dbReference type="Gene3D" id="3.40.120.10">
    <property type="entry name" value="Alpha-D-Glucose-1,6-Bisphosphate, subunit A, domain 3"/>
    <property type="match status" value="3"/>
</dbReference>
<comment type="caution">
    <text evidence="13">The sequence shown here is derived from an EMBL/GenBank/DDBJ whole genome shotgun (WGS) entry which is preliminary data.</text>
</comment>
<dbReference type="Pfam" id="PF02879">
    <property type="entry name" value="PGM_PMM_II"/>
    <property type="match status" value="1"/>
</dbReference>
<feature type="compositionally biased region" description="Basic and acidic residues" evidence="8">
    <location>
        <begin position="10"/>
        <end position="21"/>
    </location>
</feature>
<dbReference type="InterPro" id="IPR005846">
    <property type="entry name" value="A-D-PHexomutase_a/b/a-III"/>
</dbReference>
<evidence type="ECO:0000259" key="9">
    <source>
        <dbReference type="Pfam" id="PF00408"/>
    </source>
</evidence>
<dbReference type="Pfam" id="PF00408">
    <property type="entry name" value="PGM_PMM_IV"/>
    <property type="match status" value="1"/>
</dbReference>
<dbReference type="InterPro" id="IPR005843">
    <property type="entry name" value="A-D-PHexomutase_C"/>
</dbReference>
<dbReference type="PANTHER" id="PTHR42946:SF1">
    <property type="entry name" value="PHOSPHOGLUCOMUTASE (ALPHA-D-GLUCOSE-1,6-BISPHOSPHATE-DEPENDENT)"/>
    <property type="match status" value="1"/>
</dbReference>
<keyword evidence="3" id="KW-0597">Phosphoprotein</keyword>
<dbReference type="SUPFAM" id="SSF55957">
    <property type="entry name" value="Phosphoglucomutase, C-terminal domain"/>
    <property type="match status" value="1"/>
</dbReference>
<evidence type="ECO:0000256" key="7">
    <source>
        <dbReference type="RuleBase" id="RU004326"/>
    </source>
</evidence>
<feature type="domain" description="Alpha-D-phosphohexomutase C-terminal" evidence="9">
    <location>
        <begin position="495"/>
        <end position="557"/>
    </location>
</feature>
<dbReference type="SUPFAM" id="SSF53738">
    <property type="entry name" value="Phosphoglucomutase, first 3 domains"/>
    <property type="match status" value="3"/>
</dbReference>
<evidence type="ECO:0000256" key="5">
    <source>
        <dbReference type="ARBA" id="ARBA00022842"/>
    </source>
</evidence>
<keyword evidence="5 7" id="KW-0460">Magnesium</keyword>
<evidence type="ECO:0000256" key="4">
    <source>
        <dbReference type="ARBA" id="ARBA00022723"/>
    </source>
</evidence>
<feature type="domain" description="Alpha-D-phosphohexomutase alpha/beta/alpha" evidence="11">
    <location>
        <begin position="203"/>
        <end position="301"/>
    </location>
</feature>
<organism evidence="13 14">
    <name type="scientific">Candidatus Methylumidiphilus alinenensis</name>
    <dbReference type="NCBI Taxonomy" id="2202197"/>
    <lineage>
        <taxon>Bacteria</taxon>
        <taxon>Pseudomonadati</taxon>
        <taxon>Pseudomonadota</taxon>
        <taxon>Gammaproteobacteria</taxon>
        <taxon>Methylococcales</taxon>
        <taxon>Candidatus Methylumidiphilus</taxon>
    </lineage>
</organism>
<dbReference type="GO" id="GO:0004615">
    <property type="term" value="F:phosphomannomutase activity"/>
    <property type="evidence" value="ECO:0007669"/>
    <property type="project" value="TreeGrafter"/>
</dbReference>
<feature type="region of interest" description="Disordered" evidence="8">
    <location>
        <begin position="1"/>
        <end position="21"/>
    </location>
</feature>
<comment type="similarity">
    <text evidence="2 7">Belongs to the phosphohexose mutase family.</text>
</comment>
<evidence type="ECO:0000313" key="14">
    <source>
        <dbReference type="Proteomes" id="UP000249396"/>
    </source>
</evidence>
<keyword evidence="6" id="KW-0413">Isomerase</keyword>
<dbReference type="Pfam" id="PF02880">
    <property type="entry name" value="PGM_PMM_III"/>
    <property type="match status" value="1"/>
</dbReference>
<keyword evidence="4 7" id="KW-0479">Metal-binding</keyword>
<proteinExistence type="inferred from homology"/>
<dbReference type="InterPro" id="IPR005844">
    <property type="entry name" value="A-D-PHexomutase_a/b/a-I"/>
</dbReference>
<dbReference type="GO" id="GO:0005975">
    <property type="term" value="P:carbohydrate metabolic process"/>
    <property type="evidence" value="ECO:0007669"/>
    <property type="project" value="InterPro"/>
</dbReference>
<feature type="domain" description="Alpha-D-phosphohexomutase alpha/beta/alpha" evidence="12">
    <location>
        <begin position="313"/>
        <end position="433"/>
    </location>
</feature>
<evidence type="ECO:0000256" key="2">
    <source>
        <dbReference type="ARBA" id="ARBA00010231"/>
    </source>
</evidence>
<dbReference type="InterPro" id="IPR005845">
    <property type="entry name" value="A-D-PHexomutase_a/b/a-II"/>
</dbReference>
<dbReference type="InterPro" id="IPR050060">
    <property type="entry name" value="Phosphoglucosamine_mutase"/>
</dbReference>